<dbReference type="Pfam" id="PF00626">
    <property type="entry name" value="Gelsolin"/>
    <property type="match status" value="1"/>
</dbReference>
<keyword evidence="8" id="KW-0653">Protein transport</keyword>
<dbReference type="InterPro" id="IPR036465">
    <property type="entry name" value="vWFA_dom_sf"/>
</dbReference>
<dbReference type="SUPFAM" id="SSF82919">
    <property type="entry name" value="Zn-finger domain of Sec23/24"/>
    <property type="match status" value="1"/>
</dbReference>
<dbReference type="FunCoup" id="C4JWB8">
    <property type="interactions" value="127"/>
</dbReference>
<keyword evidence="9" id="KW-0968">Cytoplasmic vesicle</keyword>
<evidence type="ECO:0000313" key="17">
    <source>
        <dbReference type="EMBL" id="EEP81995.1"/>
    </source>
</evidence>
<evidence type="ECO:0000256" key="7">
    <source>
        <dbReference type="ARBA" id="ARBA00022892"/>
    </source>
</evidence>
<dbReference type="Gene3D" id="3.40.50.410">
    <property type="entry name" value="von Willebrand factor, type A domain"/>
    <property type="match status" value="1"/>
</dbReference>
<feature type="compositionally biased region" description="Low complexity" evidence="11">
    <location>
        <begin position="66"/>
        <end position="77"/>
    </location>
</feature>
<feature type="compositionally biased region" description="Polar residues" evidence="11">
    <location>
        <begin position="134"/>
        <end position="162"/>
    </location>
</feature>
<evidence type="ECO:0000256" key="6">
    <source>
        <dbReference type="ARBA" id="ARBA00022824"/>
    </source>
</evidence>
<comment type="subcellular location">
    <subcellularLocation>
        <location evidence="2">Cytoplasmic vesicle</location>
        <location evidence="2">COPII-coated vesicle membrane</location>
        <topology evidence="2">Peripheral membrane protein</topology>
        <orientation evidence="2">Cytoplasmic side</orientation>
    </subcellularLocation>
    <subcellularLocation>
        <location evidence="3">Endoplasmic reticulum membrane</location>
        <topology evidence="3">Peripheral membrane protein</topology>
        <orientation evidence="3">Cytoplasmic side</orientation>
    </subcellularLocation>
    <subcellularLocation>
        <location evidence="1">Golgi apparatus membrane</location>
        <topology evidence="1">Peripheral membrane protein</topology>
        <orientation evidence="1">Cytoplasmic side</orientation>
    </subcellularLocation>
</comment>
<dbReference type="PANTHER" id="PTHR13803:SF4">
    <property type="entry name" value="SECRETORY 24CD, ISOFORM C"/>
    <property type="match status" value="1"/>
</dbReference>
<dbReference type="HOGENOM" id="CLU_004589_1_0_1"/>
<dbReference type="InterPro" id="IPR029006">
    <property type="entry name" value="ADF-H/Gelsolin-like_dom_sf"/>
</dbReference>
<dbReference type="InterPro" id="IPR036174">
    <property type="entry name" value="Znf_Sec23_Sec24_sf"/>
</dbReference>
<dbReference type="Pfam" id="PF08033">
    <property type="entry name" value="Sec23_BS"/>
    <property type="match status" value="1"/>
</dbReference>
<reference evidence="18" key="1">
    <citation type="journal article" date="2009" name="Genome Res.">
        <title>Comparative genomic analyses of the human fungal pathogens Coccidioides and their relatives.</title>
        <authorList>
            <person name="Sharpton T.J."/>
            <person name="Stajich J.E."/>
            <person name="Rounsley S.D."/>
            <person name="Gardner M.J."/>
            <person name="Wortman J.R."/>
            <person name="Jordar V.S."/>
            <person name="Maiti R."/>
            <person name="Kodira C.D."/>
            <person name="Neafsey D.E."/>
            <person name="Zeng Q."/>
            <person name="Hung C.-Y."/>
            <person name="McMahan C."/>
            <person name="Muszewska A."/>
            <person name="Grynberg M."/>
            <person name="Mandel M.A."/>
            <person name="Kellner E.M."/>
            <person name="Barker B.M."/>
            <person name="Galgiani J.N."/>
            <person name="Orbach M.J."/>
            <person name="Kirkland T.N."/>
            <person name="Cole G.T."/>
            <person name="Henn M.R."/>
            <person name="Birren B.W."/>
            <person name="Taylor J.W."/>
        </authorList>
    </citation>
    <scope>NUCLEOTIDE SEQUENCE [LARGE SCALE GENOMIC DNA]</scope>
    <source>
        <strain evidence="18">UAMH 1704</strain>
    </source>
</reference>
<evidence type="ECO:0000259" key="13">
    <source>
        <dbReference type="Pfam" id="PF04810"/>
    </source>
</evidence>
<evidence type="ECO:0000256" key="8">
    <source>
        <dbReference type="ARBA" id="ARBA00022927"/>
    </source>
</evidence>
<feature type="domain" description="Sec23/Sec24 helical" evidence="15">
    <location>
        <begin position="713"/>
        <end position="813"/>
    </location>
</feature>
<dbReference type="InterPro" id="IPR012990">
    <property type="entry name" value="Beta-sandwich_Sec23_24"/>
</dbReference>
<dbReference type="Gene3D" id="1.20.120.730">
    <property type="entry name" value="Sec23/Sec24 helical domain"/>
    <property type="match status" value="1"/>
</dbReference>
<feature type="region of interest" description="Disordered" evidence="11">
    <location>
        <begin position="1"/>
        <end position="80"/>
    </location>
</feature>
<dbReference type="OMA" id="INPFMTF"/>
<dbReference type="Gene3D" id="3.40.20.10">
    <property type="entry name" value="Severin"/>
    <property type="match status" value="1"/>
</dbReference>
<dbReference type="EMBL" id="CH476618">
    <property type="protein sequence ID" value="EEP81995.1"/>
    <property type="molecule type" value="Genomic_DNA"/>
</dbReference>
<dbReference type="GO" id="GO:0006886">
    <property type="term" value="P:intracellular protein transport"/>
    <property type="evidence" value="ECO:0007669"/>
    <property type="project" value="InterPro"/>
</dbReference>
<feature type="compositionally biased region" description="Pro residues" evidence="11">
    <location>
        <begin position="46"/>
        <end position="65"/>
    </location>
</feature>
<gene>
    <name evidence="17" type="ORF">UREG_06860</name>
</gene>
<dbReference type="Pfam" id="PF04810">
    <property type="entry name" value="zf-Sec23_Sec24"/>
    <property type="match status" value="1"/>
</dbReference>
<dbReference type="InterPro" id="IPR007123">
    <property type="entry name" value="Gelsolin-like_dom"/>
</dbReference>
<dbReference type="SUPFAM" id="SSF53300">
    <property type="entry name" value="vWA-like"/>
    <property type="match status" value="1"/>
</dbReference>
<dbReference type="STRING" id="336963.C4JWB8"/>
<evidence type="ECO:0000256" key="2">
    <source>
        <dbReference type="ARBA" id="ARBA00004299"/>
    </source>
</evidence>
<dbReference type="InterPro" id="IPR006895">
    <property type="entry name" value="Znf_Sec23_Sec24"/>
</dbReference>
<dbReference type="GO" id="GO:0030127">
    <property type="term" value="C:COPII vesicle coat"/>
    <property type="evidence" value="ECO:0007669"/>
    <property type="project" value="InterPro"/>
</dbReference>
<feature type="region of interest" description="Disordered" evidence="11">
    <location>
        <begin position="120"/>
        <end position="181"/>
    </location>
</feature>
<dbReference type="GO" id="GO:0090110">
    <property type="term" value="P:COPII-coated vesicle cargo loading"/>
    <property type="evidence" value="ECO:0007669"/>
    <property type="project" value="TreeGrafter"/>
</dbReference>
<dbReference type="OrthoDB" id="49016at2759"/>
<dbReference type="GO" id="GO:0008270">
    <property type="term" value="F:zinc ion binding"/>
    <property type="evidence" value="ECO:0007669"/>
    <property type="project" value="InterPro"/>
</dbReference>
<evidence type="ECO:0000259" key="15">
    <source>
        <dbReference type="Pfam" id="PF04815"/>
    </source>
</evidence>
<keyword evidence="18" id="KW-1185">Reference proteome</keyword>
<dbReference type="InterPro" id="IPR050550">
    <property type="entry name" value="SEC23_SEC24_subfamily"/>
</dbReference>
<feature type="compositionally biased region" description="Low complexity" evidence="11">
    <location>
        <begin position="26"/>
        <end position="45"/>
    </location>
</feature>
<dbReference type="AlphaFoldDB" id="C4JWB8"/>
<dbReference type="GO" id="GO:0005789">
    <property type="term" value="C:endoplasmic reticulum membrane"/>
    <property type="evidence" value="ECO:0007669"/>
    <property type="project" value="UniProtKB-SubCell"/>
</dbReference>
<dbReference type="Proteomes" id="UP000002058">
    <property type="component" value="Unassembled WGS sequence"/>
</dbReference>
<dbReference type="KEGG" id="ure:UREG_06860"/>
<accession>C4JWB8</accession>
<sequence length="1005" mass="108978">MADWSMYHALGQGEEDPNNKNVRTDPAAPQFAPPVAQQPHAYPQGVAPPPGPYGGVHMPPPPSGPQTPQQLQGPAQTNLQSGGIEGLTGQMGGLGLSGDTMGSIRGHKKKHRHAHHDILPPAGSSQPFGGMPQGQIQNPSQYLDTGVNQPLQPLSPMTSPTQRIPGVQPPPGTGDGSVPTHGKVDPTHIPSVPASRDIPAQYYANHIYPTMERHRPPPATIPFVARDQGNSSPKFARLTLNNIPSTADALSSTSLPLGMILQPLAPLDPGEQTIPVLDFGDVGPPRCRRCRTYINPFMVFKAGGNKVVCNMCTFPNDVSSEYFAPLDPSGIRVDRLQRPELMLGTVEFTVPKEYWNKEPVGLRLLFVLDVSQEAVNGGFLEACCEGIMGALYGGEENNAEGEEAETPGKRLPANAKVGIITFDKEMHFYNLTASLQQAQMIVMPDLEDPFVPLSEGLFVDPHESKHVICSLLAQIPTLFTNIKNPEPALLPTINAAFSALEATGGKIICSIASLPTWGPGRLIMREDGKGQGTDAEKRLFTTEHPGWKKTATKLAEGGVGVDFFVAAGGGKYMDIATIGHAAAVSGGETFLYPNFHAPRDVLKLSNELSHAINRETGYHALLKMRCSNGLQVSAYHGNFLQHTFGGDLLIGTVDADKAFGITFSHDGKLDPKIDAHFQAALLYTTSSGQRRVRCVNLVAAVSEGGTDIMKSLDQDAIINIMTKEAASKMPEKSLKDIRASLTEKSIDILAGYRKHHSTSQPPGQLVLPEHLKEFPMYILGLIKSRPFKGGHEPSDRRVHDLRMLRSFGCRELSLYLYPRMIPIHNMKPEDGFPDKDGQLQVPPSIRASFSQIEEGGAYIVDNGQICLLWIHAHVSPNLLEDLFGPDKATLQSLDPSTSSLPVLESHLNAQVRNLLQYLSGVRGSKANTIQLARQGIDGAEYEFARLLVEDRNNEAQNYVDWLVHLHRAIQLEVGGNRKKEESGTAGVGGMESTLTGLAGLRPPYW</sequence>
<dbReference type="Gene3D" id="2.30.30.380">
    <property type="entry name" value="Zn-finger domain of Sec23/24"/>
    <property type="match status" value="1"/>
</dbReference>
<comment type="similarity">
    <text evidence="4">Belongs to the SEC23/SEC24 family. SEC24 subfamily.</text>
</comment>
<evidence type="ECO:0000259" key="12">
    <source>
        <dbReference type="Pfam" id="PF00626"/>
    </source>
</evidence>
<dbReference type="Gene3D" id="2.60.40.1670">
    <property type="entry name" value="beta-sandwich domain of Sec23/24"/>
    <property type="match status" value="1"/>
</dbReference>
<dbReference type="SUPFAM" id="SSF82754">
    <property type="entry name" value="C-terminal, gelsolin-like domain of Sec23/24"/>
    <property type="match status" value="1"/>
</dbReference>
<feature type="domain" description="Sec23/Sec24 beta-sandwich" evidence="16">
    <location>
        <begin position="617"/>
        <end position="701"/>
    </location>
</feature>
<dbReference type="InterPro" id="IPR006900">
    <property type="entry name" value="Sec23/24_helical_dom"/>
</dbReference>
<evidence type="ECO:0000259" key="14">
    <source>
        <dbReference type="Pfam" id="PF04811"/>
    </source>
</evidence>
<dbReference type="InParanoid" id="C4JWB8"/>
<dbReference type="InterPro" id="IPR036180">
    <property type="entry name" value="Gelsolin-like_dom_sf"/>
</dbReference>
<evidence type="ECO:0000259" key="16">
    <source>
        <dbReference type="Pfam" id="PF08033"/>
    </source>
</evidence>
<evidence type="ECO:0000256" key="11">
    <source>
        <dbReference type="SAM" id="MobiDB-lite"/>
    </source>
</evidence>
<dbReference type="SUPFAM" id="SSF81995">
    <property type="entry name" value="beta-sandwich domain of Sec23/24"/>
    <property type="match status" value="1"/>
</dbReference>
<dbReference type="Pfam" id="PF04815">
    <property type="entry name" value="Sec23_helical"/>
    <property type="match status" value="1"/>
</dbReference>
<dbReference type="InterPro" id="IPR036175">
    <property type="entry name" value="Sec23/24_helical_dom_sf"/>
</dbReference>
<dbReference type="PANTHER" id="PTHR13803">
    <property type="entry name" value="SEC24-RELATED PROTEIN"/>
    <property type="match status" value="1"/>
</dbReference>
<evidence type="ECO:0008006" key="19">
    <source>
        <dbReference type="Google" id="ProtNLM"/>
    </source>
</evidence>
<dbReference type="Pfam" id="PF04811">
    <property type="entry name" value="Sec23_trunk"/>
    <property type="match status" value="1"/>
</dbReference>
<comment type="function">
    <text evidence="10">Component of the coat protein complex II (COPII) which promotes the formation of transport vesicles from the endoplasmic reticulum (ER). The coat has two main functions, the physical deformation of the endoplasmic reticulum membrane into vesicles and the selection of cargo molecules.</text>
</comment>
<evidence type="ECO:0000313" key="18">
    <source>
        <dbReference type="Proteomes" id="UP000002058"/>
    </source>
</evidence>
<keyword evidence="7" id="KW-0931">ER-Golgi transport</keyword>
<keyword evidence="6" id="KW-0256">Endoplasmic reticulum</keyword>
<organism evidence="17 18">
    <name type="scientific">Uncinocarpus reesii (strain UAMH 1704)</name>
    <dbReference type="NCBI Taxonomy" id="336963"/>
    <lineage>
        <taxon>Eukaryota</taxon>
        <taxon>Fungi</taxon>
        <taxon>Dikarya</taxon>
        <taxon>Ascomycota</taxon>
        <taxon>Pezizomycotina</taxon>
        <taxon>Eurotiomycetes</taxon>
        <taxon>Eurotiomycetidae</taxon>
        <taxon>Onygenales</taxon>
        <taxon>Onygenaceae</taxon>
        <taxon>Uncinocarpus</taxon>
    </lineage>
</organism>
<evidence type="ECO:0000256" key="3">
    <source>
        <dbReference type="ARBA" id="ARBA00004397"/>
    </source>
</evidence>
<evidence type="ECO:0000256" key="10">
    <source>
        <dbReference type="ARBA" id="ARBA00025471"/>
    </source>
</evidence>
<evidence type="ECO:0000256" key="1">
    <source>
        <dbReference type="ARBA" id="ARBA00004255"/>
    </source>
</evidence>
<dbReference type="eggNOG" id="KOG1984">
    <property type="taxonomic scope" value="Eukaryota"/>
</dbReference>
<feature type="domain" description="Gelsolin-like" evidence="12">
    <location>
        <begin position="840"/>
        <end position="888"/>
    </location>
</feature>
<feature type="domain" description="Sec23/Sec24 trunk" evidence="14">
    <location>
        <begin position="364"/>
        <end position="610"/>
    </location>
</feature>
<dbReference type="VEuPathDB" id="FungiDB:UREG_06860"/>
<evidence type="ECO:0000256" key="4">
    <source>
        <dbReference type="ARBA" id="ARBA00008334"/>
    </source>
</evidence>
<proteinExistence type="inferred from homology"/>
<evidence type="ECO:0000256" key="9">
    <source>
        <dbReference type="ARBA" id="ARBA00023329"/>
    </source>
</evidence>
<evidence type="ECO:0000256" key="5">
    <source>
        <dbReference type="ARBA" id="ARBA00022448"/>
    </source>
</evidence>
<dbReference type="GO" id="GO:0070971">
    <property type="term" value="C:endoplasmic reticulum exit site"/>
    <property type="evidence" value="ECO:0007669"/>
    <property type="project" value="TreeGrafter"/>
</dbReference>
<keyword evidence="5" id="KW-0813">Transport</keyword>
<name>C4JWB8_UNCRE</name>
<dbReference type="RefSeq" id="XP_002583893.1">
    <property type="nucleotide sequence ID" value="XM_002583847.1"/>
</dbReference>
<feature type="domain" description="Zinc finger Sec23/Sec24-type" evidence="13">
    <location>
        <begin position="284"/>
        <end position="322"/>
    </location>
</feature>
<dbReference type="GO" id="GO:0000139">
    <property type="term" value="C:Golgi membrane"/>
    <property type="evidence" value="ECO:0007669"/>
    <property type="project" value="UniProtKB-SubCell"/>
</dbReference>
<dbReference type="GO" id="GO:0000149">
    <property type="term" value="F:SNARE binding"/>
    <property type="evidence" value="ECO:0007669"/>
    <property type="project" value="TreeGrafter"/>
</dbReference>
<dbReference type="GeneID" id="8437388"/>
<dbReference type="InterPro" id="IPR006896">
    <property type="entry name" value="Sec23/24_trunk_dom"/>
</dbReference>
<dbReference type="SUPFAM" id="SSF81811">
    <property type="entry name" value="Helical domain of Sec23/24"/>
    <property type="match status" value="1"/>
</dbReference>
<protein>
    <recommendedName>
        <fullName evidence="19">Sec23/Sec24 family protein</fullName>
    </recommendedName>
</protein>